<reference evidence="8 9" key="1">
    <citation type="submission" date="2019-05" db="EMBL/GenBank/DDBJ databases">
        <title>Algicella ahnfeltiae gen. nov., sp. nov., a novel marine bacterium of the family Flavobacteriaceae isolated from a red alga.</title>
        <authorList>
            <person name="Nedashkovskaya O.I."/>
            <person name="Kukhlevskiy A.D."/>
            <person name="Kim S.-G."/>
            <person name="Zhukova N.V."/>
            <person name="Mikhailov V.V."/>
        </authorList>
    </citation>
    <scope>NUCLEOTIDE SEQUENCE [LARGE SCALE GENOMIC DNA]</scope>
    <source>
        <strain evidence="8 9">10Alg115</strain>
    </source>
</reference>
<comment type="similarity">
    <text evidence="2">Belongs to the UPF0073 (Hly-III) family.</text>
</comment>
<keyword evidence="6" id="KW-0862">Zinc</keyword>
<evidence type="ECO:0000313" key="8">
    <source>
        <dbReference type="EMBL" id="QCX37052.1"/>
    </source>
</evidence>
<organism evidence="8 9">
    <name type="scientific">Aureibaculum algae</name>
    <dbReference type="NCBI Taxonomy" id="2584122"/>
    <lineage>
        <taxon>Bacteria</taxon>
        <taxon>Pseudomonadati</taxon>
        <taxon>Bacteroidota</taxon>
        <taxon>Flavobacteriia</taxon>
        <taxon>Flavobacteriales</taxon>
        <taxon>Flavobacteriaceae</taxon>
        <taxon>Aureibaculum</taxon>
    </lineage>
</organism>
<sequence>MMKNEHLTYYNSTEERLNVLTHAIGLVLSIIALVVLIIHANDHGTARHIVSFSIFGASLILLYSASTFYHYAQQPELRKKLNILDHAAIYVLIAGTYTPFTLITLKGTLGWTIFGITWGIALVGVFLKLFYTGRFEKISTAAYIGMGWIIIFAVKPLLENLPINGLYWLVAGGVFYTVGAILYSIPKIKYNHTIFHVFVLLGSFSHFMAIYFYVLQ</sequence>
<evidence type="ECO:0000313" key="9">
    <source>
        <dbReference type="Proteomes" id="UP000306229"/>
    </source>
</evidence>
<evidence type="ECO:0000256" key="6">
    <source>
        <dbReference type="PIRSR" id="PIRSR604254-1"/>
    </source>
</evidence>
<dbReference type="GO" id="GO:0016020">
    <property type="term" value="C:membrane"/>
    <property type="evidence" value="ECO:0007669"/>
    <property type="project" value="InterPro"/>
</dbReference>
<dbReference type="KEGG" id="fbe:FF125_00845"/>
<dbReference type="GO" id="GO:0046872">
    <property type="term" value="F:metal ion binding"/>
    <property type="evidence" value="ECO:0007669"/>
    <property type="project" value="UniProtKB-KW"/>
</dbReference>
<dbReference type="PANTHER" id="PTHR20855:SF129">
    <property type="entry name" value="HEMOLYSIN-3 HOMOLOG"/>
    <property type="match status" value="1"/>
</dbReference>
<feature type="transmembrane region" description="Helical" evidence="7">
    <location>
        <begin position="194"/>
        <end position="214"/>
    </location>
</feature>
<feature type="binding site" evidence="6">
    <location>
        <position position="70"/>
    </location>
    <ligand>
        <name>Zn(2+)</name>
        <dbReference type="ChEBI" id="CHEBI:29105"/>
    </ligand>
</feature>
<dbReference type="InterPro" id="IPR004254">
    <property type="entry name" value="AdipoR/HlyIII-related"/>
</dbReference>
<feature type="transmembrane region" description="Helical" evidence="7">
    <location>
        <begin position="20"/>
        <end position="40"/>
    </location>
</feature>
<dbReference type="GO" id="GO:0140911">
    <property type="term" value="F:pore-forming activity"/>
    <property type="evidence" value="ECO:0007669"/>
    <property type="project" value="InterPro"/>
</dbReference>
<evidence type="ECO:0000256" key="4">
    <source>
        <dbReference type="ARBA" id="ARBA00022989"/>
    </source>
</evidence>
<proteinExistence type="inferred from homology"/>
<dbReference type="GO" id="GO:0012505">
    <property type="term" value="C:endomembrane system"/>
    <property type="evidence" value="ECO:0007669"/>
    <property type="project" value="UniProtKB-SubCell"/>
</dbReference>
<keyword evidence="9" id="KW-1185">Reference proteome</keyword>
<feature type="transmembrane region" description="Helical" evidence="7">
    <location>
        <begin position="83"/>
        <end position="103"/>
    </location>
</feature>
<feature type="transmembrane region" description="Helical" evidence="7">
    <location>
        <begin position="52"/>
        <end position="71"/>
    </location>
</feature>
<accession>A0A5B7TR67</accession>
<evidence type="ECO:0000256" key="1">
    <source>
        <dbReference type="ARBA" id="ARBA00004127"/>
    </source>
</evidence>
<dbReference type="PANTHER" id="PTHR20855">
    <property type="entry name" value="ADIPOR/PROGESTIN RECEPTOR-RELATED"/>
    <property type="match status" value="1"/>
</dbReference>
<name>A0A5B7TR67_9FLAO</name>
<feature type="transmembrane region" description="Helical" evidence="7">
    <location>
        <begin position="166"/>
        <end position="185"/>
    </location>
</feature>
<dbReference type="Pfam" id="PF03006">
    <property type="entry name" value="HlyIII"/>
    <property type="match status" value="1"/>
</dbReference>
<protein>
    <submittedName>
        <fullName evidence="8">Hemolysin III family protein</fullName>
    </submittedName>
</protein>
<dbReference type="AlphaFoldDB" id="A0A5B7TR67"/>
<gene>
    <name evidence="8" type="ORF">FF125_00845</name>
</gene>
<dbReference type="EMBL" id="CP040749">
    <property type="protein sequence ID" value="QCX37052.1"/>
    <property type="molecule type" value="Genomic_DNA"/>
</dbReference>
<feature type="transmembrane region" description="Helical" evidence="7">
    <location>
        <begin position="138"/>
        <end position="154"/>
    </location>
</feature>
<keyword evidence="4 7" id="KW-1133">Transmembrane helix</keyword>
<dbReference type="NCBIfam" id="TIGR01065">
    <property type="entry name" value="hlyIII"/>
    <property type="match status" value="1"/>
</dbReference>
<dbReference type="RefSeq" id="WP_138948011.1">
    <property type="nucleotide sequence ID" value="NZ_CP040749.1"/>
</dbReference>
<feature type="binding site" evidence="6">
    <location>
        <position position="196"/>
    </location>
    <ligand>
        <name>Zn(2+)</name>
        <dbReference type="ChEBI" id="CHEBI:29105"/>
    </ligand>
</feature>
<keyword evidence="3 7" id="KW-0812">Transmembrane</keyword>
<evidence type="ECO:0000256" key="3">
    <source>
        <dbReference type="ARBA" id="ARBA00022692"/>
    </source>
</evidence>
<evidence type="ECO:0000256" key="2">
    <source>
        <dbReference type="ARBA" id="ARBA00008488"/>
    </source>
</evidence>
<evidence type="ECO:0000256" key="5">
    <source>
        <dbReference type="ARBA" id="ARBA00023136"/>
    </source>
</evidence>
<dbReference type="Proteomes" id="UP000306229">
    <property type="component" value="Chromosome"/>
</dbReference>
<dbReference type="InterPro" id="IPR005744">
    <property type="entry name" value="Hy-lIII"/>
</dbReference>
<keyword evidence="5 7" id="KW-0472">Membrane</keyword>
<dbReference type="OrthoDB" id="9813689at2"/>
<feature type="transmembrane region" description="Helical" evidence="7">
    <location>
        <begin position="109"/>
        <end position="131"/>
    </location>
</feature>
<feature type="binding site" evidence="6">
    <location>
        <position position="192"/>
    </location>
    <ligand>
        <name>Zn(2+)</name>
        <dbReference type="ChEBI" id="CHEBI:29105"/>
    </ligand>
</feature>
<comment type="subcellular location">
    <subcellularLocation>
        <location evidence="1">Endomembrane system</location>
        <topology evidence="1">Multi-pass membrane protein</topology>
    </subcellularLocation>
</comment>
<evidence type="ECO:0000256" key="7">
    <source>
        <dbReference type="SAM" id="Phobius"/>
    </source>
</evidence>
<keyword evidence="6" id="KW-0479">Metal-binding</keyword>